<dbReference type="STRING" id="225164.V4BXE5"/>
<keyword evidence="1 2" id="KW-0175">Coiled coil</keyword>
<keyword evidence="5" id="KW-1185">Reference proteome</keyword>
<name>V4BXE5_LOTGI</name>
<evidence type="ECO:0000256" key="2">
    <source>
        <dbReference type="SAM" id="Coils"/>
    </source>
</evidence>
<dbReference type="OrthoDB" id="2018427at2759"/>
<evidence type="ECO:0000313" key="5">
    <source>
        <dbReference type="Proteomes" id="UP000030746"/>
    </source>
</evidence>
<dbReference type="HOGENOM" id="CLU_951795_0_0_1"/>
<protein>
    <recommendedName>
        <fullName evidence="3">Myosin tail domain-containing protein</fullName>
    </recommendedName>
</protein>
<evidence type="ECO:0000256" key="1">
    <source>
        <dbReference type="ARBA" id="ARBA00023054"/>
    </source>
</evidence>
<evidence type="ECO:0000259" key="3">
    <source>
        <dbReference type="Pfam" id="PF01576"/>
    </source>
</evidence>
<dbReference type="Pfam" id="PF01576">
    <property type="entry name" value="Myosin_tail_1"/>
    <property type="match status" value="1"/>
</dbReference>
<evidence type="ECO:0000313" key="4">
    <source>
        <dbReference type="EMBL" id="ESO93769.1"/>
    </source>
</evidence>
<dbReference type="SUPFAM" id="SSF90257">
    <property type="entry name" value="Myosin rod fragments"/>
    <property type="match status" value="1"/>
</dbReference>
<dbReference type="KEGG" id="lgi:LOTGIDRAFT_153233"/>
<dbReference type="Gene3D" id="1.20.5.1160">
    <property type="entry name" value="Vasodilator-stimulated phosphoprotein"/>
    <property type="match status" value="1"/>
</dbReference>
<dbReference type="OMA" id="DEMHANY"/>
<dbReference type="GO" id="GO:0016459">
    <property type="term" value="C:myosin complex"/>
    <property type="evidence" value="ECO:0007669"/>
    <property type="project" value="InterPro"/>
</dbReference>
<dbReference type="InterPro" id="IPR002928">
    <property type="entry name" value="Myosin_tail"/>
</dbReference>
<dbReference type="RefSeq" id="XP_009055395.1">
    <property type="nucleotide sequence ID" value="XM_009057147.1"/>
</dbReference>
<dbReference type="EMBL" id="KB201890">
    <property type="protein sequence ID" value="ESO93769.1"/>
    <property type="molecule type" value="Genomic_DNA"/>
</dbReference>
<feature type="non-terminal residue" evidence="4">
    <location>
        <position position="293"/>
    </location>
</feature>
<dbReference type="GeneID" id="20235907"/>
<proteinExistence type="predicted"/>
<organism evidence="4 5">
    <name type="scientific">Lottia gigantea</name>
    <name type="common">Giant owl limpet</name>
    <dbReference type="NCBI Taxonomy" id="225164"/>
    <lineage>
        <taxon>Eukaryota</taxon>
        <taxon>Metazoa</taxon>
        <taxon>Spiralia</taxon>
        <taxon>Lophotrochozoa</taxon>
        <taxon>Mollusca</taxon>
        <taxon>Gastropoda</taxon>
        <taxon>Patellogastropoda</taxon>
        <taxon>Lottioidea</taxon>
        <taxon>Lottiidae</taxon>
        <taxon>Lottia</taxon>
    </lineage>
</organism>
<dbReference type="Gene3D" id="1.20.5.340">
    <property type="match status" value="2"/>
</dbReference>
<reference evidence="4 5" key="1">
    <citation type="journal article" date="2013" name="Nature">
        <title>Insights into bilaterian evolution from three spiralian genomes.</title>
        <authorList>
            <person name="Simakov O."/>
            <person name="Marletaz F."/>
            <person name="Cho S.J."/>
            <person name="Edsinger-Gonzales E."/>
            <person name="Havlak P."/>
            <person name="Hellsten U."/>
            <person name="Kuo D.H."/>
            <person name="Larsson T."/>
            <person name="Lv J."/>
            <person name="Arendt D."/>
            <person name="Savage R."/>
            <person name="Osoegawa K."/>
            <person name="de Jong P."/>
            <person name="Grimwood J."/>
            <person name="Chapman J.A."/>
            <person name="Shapiro H."/>
            <person name="Aerts A."/>
            <person name="Otillar R.P."/>
            <person name="Terry A.Y."/>
            <person name="Boore J.L."/>
            <person name="Grigoriev I.V."/>
            <person name="Lindberg D.R."/>
            <person name="Seaver E.C."/>
            <person name="Weisblat D.A."/>
            <person name="Putnam N.H."/>
            <person name="Rokhsar D.S."/>
        </authorList>
    </citation>
    <scope>NUCLEOTIDE SEQUENCE [LARGE SCALE GENOMIC DNA]</scope>
</reference>
<dbReference type="AlphaFoldDB" id="V4BXE5"/>
<gene>
    <name evidence="4" type="ORF">LOTGIDRAFT_153233</name>
</gene>
<feature type="domain" description="Myosin tail" evidence="3">
    <location>
        <begin position="47"/>
        <end position="292"/>
    </location>
</feature>
<feature type="coiled-coil region" evidence="2">
    <location>
        <begin position="142"/>
        <end position="288"/>
    </location>
</feature>
<sequence length="293" mass="33537">MMGIDDFDNVRTVRSIQRLNVYRGTSPATQNRLETNTETSSSSRVVKTEKAFFEKEETRYQSRIRELEDSLDFERDHRVRVEKLLAETQFQYDQLSDRLEEQGGQTSAQIEISKKRESELSKLRKDLEIVNIAHEGAEQSLRKRHNQAIADLTDQLEHMSKTKNRVEKEKHQLIIEIDGLQGSLDSLTKAKTSAENRADALAGSCDRLKGQVDDLTRQVNDLSGLKARLTQENFDLQHQVQELDSNNAALAKAKAQLQASNDDLKRNLDDESRQRQNLQVQVQGLQVDFDSLN</sequence>
<dbReference type="CTD" id="20235907"/>
<dbReference type="Proteomes" id="UP000030746">
    <property type="component" value="Unassembled WGS sequence"/>
</dbReference>
<accession>V4BXE5</accession>